<gene>
    <name evidence="4" type="ORF">SHI21_02605</name>
</gene>
<evidence type="ECO:0000256" key="2">
    <source>
        <dbReference type="ARBA" id="ARBA00022801"/>
    </source>
</evidence>
<feature type="domain" description="Peptidase M20 dimerisation" evidence="3">
    <location>
        <begin position="188"/>
        <end position="285"/>
    </location>
</feature>
<dbReference type="Proteomes" id="UP001302274">
    <property type="component" value="Unassembled WGS sequence"/>
</dbReference>
<dbReference type="InterPro" id="IPR002933">
    <property type="entry name" value="Peptidase_M20"/>
</dbReference>
<dbReference type="InterPro" id="IPR011650">
    <property type="entry name" value="Peptidase_M20_dimer"/>
</dbReference>
<evidence type="ECO:0000313" key="4">
    <source>
        <dbReference type="EMBL" id="MEA9355070.1"/>
    </source>
</evidence>
<evidence type="ECO:0000259" key="3">
    <source>
        <dbReference type="Pfam" id="PF07687"/>
    </source>
</evidence>
<dbReference type="PANTHER" id="PTHR43808:SF9">
    <property type="entry name" value="BLL0789 PROTEIN"/>
    <property type="match status" value="1"/>
</dbReference>
<protein>
    <submittedName>
        <fullName evidence="4">M20/M25/M40 family metallo-hydrolase</fullName>
    </submittedName>
</protein>
<name>A0ABU5VSS4_9BACT</name>
<dbReference type="RefSeq" id="WP_323574559.1">
    <property type="nucleotide sequence ID" value="NZ_JAYGJQ010000001.1"/>
</dbReference>
<keyword evidence="5" id="KW-1185">Reference proteome</keyword>
<sequence length="407" mass="45232">MLDLETKFLSSYVNQIRLEGLDFLEQLVEIDSQTQNIEGVNRVQKLLAARLSHLGFECTFVPNLEMQTGDLLYAVKKGMSSDQISFIGHADTVCSPGKELRFEINFNSQTVTGPGIGDDKGSLVMALQSLEAFLTKNPEHHFTYVFISSPCEETGSIGFHPLFKEVGEKSVAVLGLEPALYNGSLITSRNGNRWYKINIIGKSSHAGRFGEPFINAAHHAAEFIYKLNPLNDIQNKVKVNVGSMTGGMDRYNVICESVEIKLDARFPTLEKREDIDQAIKSLIDNSSVNCFYTGDSCKTTIEIVDDCPPLPLQDQLHPLVGRYLNIISQLEETECLAEHSGGAADINYFSRPGLIYIDGLGPKTKGMHTSNEVMDLKSFYSRQYALTEVLEFLNKEPTFLTGAVYDC</sequence>
<dbReference type="SUPFAM" id="SSF53187">
    <property type="entry name" value="Zn-dependent exopeptidases"/>
    <property type="match status" value="1"/>
</dbReference>
<dbReference type="PANTHER" id="PTHR43808">
    <property type="entry name" value="ACETYLORNITHINE DEACETYLASE"/>
    <property type="match status" value="1"/>
</dbReference>
<keyword evidence="2" id="KW-0378">Hydrolase</keyword>
<evidence type="ECO:0000256" key="1">
    <source>
        <dbReference type="ARBA" id="ARBA00022723"/>
    </source>
</evidence>
<dbReference type="Pfam" id="PF01546">
    <property type="entry name" value="Peptidase_M20"/>
    <property type="match status" value="1"/>
</dbReference>
<organism evidence="4 5">
    <name type="scientific">Bacteriovorax antarcticus</name>
    <dbReference type="NCBI Taxonomy" id="3088717"/>
    <lineage>
        <taxon>Bacteria</taxon>
        <taxon>Pseudomonadati</taxon>
        <taxon>Bdellovibrionota</taxon>
        <taxon>Bacteriovoracia</taxon>
        <taxon>Bacteriovoracales</taxon>
        <taxon>Bacteriovoracaceae</taxon>
        <taxon>Bacteriovorax</taxon>
    </lineage>
</organism>
<dbReference type="Gene3D" id="3.30.70.360">
    <property type="match status" value="1"/>
</dbReference>
<dbReference type="EMBL" id="JAYGJQ010000001">
    <property type="protein sequence ID" value="MEA9355070.1"/>
    <property type="molecule type" value="Genomic_DNA"/>
</dbReference>
<accession>A0ABU5VSS4</accession>
<dbReference type="Pfam" id="PF07687">
    <property type="entry name" value="M20_dimer"/>
    <property type="match status" value="1"/>
</dbReference>
<evidence type="ECO:0000313" key="5">
    <source>
        <dbReference type="Proteomes" id="UP001302274"/>
    </source>
</evidence>
<comment type="caution">
    <text evidence="4">The sequence shown here is derived from an EMBL/GenBank/DDBJ whole genome shotgun (WGS) entry which is preliminary data.</text>
</comment>
<dbReference type="Gene3D" id="3.40.630.10">
    <property type="entry name" value="Zn peptidases"/>
    <property type="match status" value="1"/>
</dbReference>
<keyword evidence="1" id="KW-0479">Metal-binding</keyword>
<proteinExistence type="predicted"/>
<dbReference type="SUPFAM" id="SSF55031">
    <property type="entry name" value="Bacterial exopeptidase dimerisation domain"/>
    <property type="match status" value="1"/>
</dbReference>
<dbReference type="InterPro" id="IPR050072">
    <property type="entry name" value="Peptidase_M20A"/>
</dbReference>
<reference evidence="4 5" key="1">
    <citation type="submission" date="2023-11" db="EMBL/GenBank/DDBJ databases">
        <title>A Novel Polar Bacteriovorax (B. antarcticus) Isolated from the Biocrust in Antarctica.</title>
        <authorList>
            <person name="Mun W."/>
            <person name="Choi S.Y."/>
            <person name="Mitchell R.J."/>
        </authorList>
    </citation>
    <scope>NUCLEOTIDE SEQUENCE [LARGE SCALE GENOMIC DNA]</scope>
    <source>
        <strain evidence="4 5">PP10</strain>
    </source>
</reference>
<dbReference type="InterPro" id="IPR036264">
    <property type="entry name" value="Bact_exopeptidase_dim_dom"/>
</dbReference>